<proteinExistence type="predicted"/>
<keyword evidence="4" id="KW-0460">Magnesium</keyword>
<evidence type="ECO:0000313" key="7">
    <source>
        <dbReference type="Proteomes" id="UP001162834"/>
    </source>
</evidence>
<evidence type="ECO:0000256" key="4">
    <source>
        <dbReference type="ARBA" id="ARBA00022842"/>
    </source>
</evidence>
<dbReference type="InterPro" id="IPR029060">
    <property type="entry name" value="PIN-like_dom_sf"/>
</dbReference>
<dbReference type="Gene3D" id="3.40.50.1010">
    <property type="entry name" value="5'-nuclease"/>
    <property type="match status" value="1"/>
</dbReference>
<dbReference type="SUPFAM" id="SSF88723">
    <property type="entry name" value="PIN domain-like"/>
    <property type="match status" value="1"/>
</dbReference>
<evidence type="ECO:0000259" key="5">
    <source>
        <dbReference type="Pfam" id="PF01850"/>
    </source>
</evidence>
<keyword evidence="3" id="KW-0378">Hydrolase</keyword>
<accession>A0A9E6XS13</accession>
<dbReference type="Proteomes" id="UP001162834">
    <property type="component" value="Chromosome"/>
</dbReference>
<name>A0A9E6XS13_9ACTN</name>
<dbReference type="KEGG" id="sbae:DSM104329_00089"/>
<dbReference type="GO" id="GO:0016787">
    <property type="term" value="F:hydrolase activity"/>
    <property type="evidence" value="ECO:0007669"/>
    <property type="project" value="UniProtKB-KW"/>
</dbReference>
<keyword evidence="2" id="KW-0479">Metal-binding</keyword>
<evidence type="ECO:0000256" key="3">
    <source>
        <dbReference type="ARBA" id="ARBA00022801"/>
    </source>
</evidence>
<dbReference type="EMBL" id="CP087164">
    <property type="protein sequence ID" value="UGS33724.1"/>
    <property type="molecule type" value="Genomic_DNA"/>
</dbReference>
<keyword evidence="7" id="KW-1185">Reference proteome</keyword>
<reference evidence="6" key="1">
    <citation type="journal article" date="2022" name="Int. J. Syst. Evol. Microbiol.">
        <title>Pseudomonas aegrilactucae sp. nov. and Pseudomonas morbosilactucae sp. nov., pathogens causing bacterial rot of lettuce in Japan.</title>
        <authorList>
            <person name="Sawada H."/>
            <person name="Fujikawa T."/>
            <person name="Satou M."/>
        </authorList>
    </citation>
    <scope>NUCLEOTIDE SEQUENCE</scope>
    <source>
        <strain evidence="6">0166_1</strain>
    </source>
</reference>
<dbReference type="RefSeq" id="WP_259313418.1">
    <property type="nucleotide sequence ID" value="NZ_CP087164.1"/>
</dbReference>
<dbReference type="GO" id="GO:0004518">
    <property type="term" value="F:nuclease activity"/>
    <property type="evidence" value="ECO:0007669"/>
    <property type="project" value="UniProtKB-KW"/>
</dbReference>
<dbReference type="Pfam" id="PF01850">
    <property type="entry name" value="PIN"/>
    <property type="match status" value="1"/>
</dbReference>
<keyword evidence="1" id="KW-0540">Nuclease</keyword>
<feature type="domain" description="PIN" evidence="5">
    <location>
        <begin position="11"/>
        <end position="73"/>
    </location>
</feature>
<sequence length="91" mass="9616">MTALDTLTVPLLQGIVTIVDVDEPTARAAARLRARRYHRTRAALSLADCVLLASAQISGRAVATADRPLAAAARAEELEVIALPDSRGRPS</sequence>
<organism evidence="6 7">
    <name type="scientific">Capillimicrobium parvum</name>
    <dbReference type="NCBI Taxonomy" id="2884022"/>
    <lineage>
        <taxon>Bacteria</taxon>
        <taxon>Bacillati</taxon>
        <taxon>Actinomycetota</taxon>
        <taxon>Thermoleophilia</taxon>
        <taxon>Solirubrobacterales</taxon>
        <taxon>Capillimicrobiaceae</taxon>
        <taxon>Capillimicrobium</taxon>
    </lineage>
</organism>
<dbReference type="GO" id="GO:0046872">
    <property type="term" value="F:metal ion binding"/>
    <property type="evidence" value="ECO:0007669"/>
    <property type="project" value="UniProtKB-KW"/>
</dbReference>
<dbReference type="InterPro" id="IPR002716">
    <property type="entry name" value="PIN_dom"/>
</dbReference>
<evidence type="ECO:0000256" key="1">
    <source>
        <dbReference type="ARBA" id="ARBA00022722"/>
    </source>
</evidence>
<evidence type="ECO:0000313" key="6">
    <source>
        <dbReference type="EMBL" id="UGS33724.1"/>
    </source>
</evidence>
<gene>
    <name evidence="6" type="ORF">DSM104329_00089</name>
</gene>
<protein>
    <recommendedName>
        <fullName evidence="5">PIN domain-containing protein</fullName>
    </recommendedName>
</protein>
<evidence type="ECO:0000256" key="2">
    <source>
        <dbReference type="ARBA" id="ARBA00022723"/>
    </source>
</evidence>
<dbReference type="AlphaFoldDB" id="A0A9E6XS13"/>